<dbReference type="InterPro" id="IPR036390">
    <property type="entry name" value="WH_DNA-bd_sf"/>
</dbReference>
<dbReference type="InterPro" id="IPR036388">
    <property type="entry name" value="WH-like_DNA-bd_sf"/>
</dbReference>
<dbReference type="GO" id="GO:0043200">
    <property type="term" value="P:response to amino acid"/>
    <property type="evidence" value="ECO:0007669"/>
    <property type="project" value="TreeGrafter"/>
</dbReference>
<proteinExistence type="predicted"/>
<organism evidence="2 3">
    <name type="scientific">Vreelandella aquamarina</name>
    <dbReference type="NCBI Taxonomy" id="77097"/>
    <lineage>
        <taxon>Bacteria</taxon>
        <taxon>Pseudomonadati</taxon>
        <taxon>Pseudomonadota</taxon>
        <taxon>Gammaproteobacteria</taxon>
        <taxon>Oceanospirillales</taxon>
        <taxon>Halomonadaceae</taxon>
        <taxon>Vreelandella</taxon>
    </lineage>
</organism>
<sequence>MSELDKKDARLATLLQADGRVANARLAEQMHLSEATCWRRHKRLEELGVIEGY</sequence>
<dbReference type="PANTHER" id="PTHR30154">
    <property type="entry name" value="LEUCINE-RESPONSIVE REGULATORY PROTEIN"/>
    <property type="match status" value="1"/>
</dbReference>
<dbReference type="Pfam" id="PF13404">
    <property type="entry name" value="HTH_AsnC-type"/>
    <property type="match status" value="1"/>
</dbReference>
<dbReference type="AlphaFoldDB" id="A0A1H8KWG6"/>
<protein>
    <submittedName>
        <fullName evidence="2">AsnC-type helix-turn-helix domain-containing protein</fullName>
    </submittedName>
</protein>
<reference evidence="2 3" key="1">
    <citation type="submission" date="2016-10" db="EMBL/GenBank/DDBJ databases">
        <authorList>
            <person name="de Groot N.N."/>
        </authorList>
    </citation>
    <scope>NUCLEOTIDE SEQUENCE [LARGE SCALE GENOMIC DNA]</scope>
    <source>
        <strain evidence="2 3">558</strain>
    </source>
</reference>
<dbReference type="RefSeq" id="WP_228219275.1">
    <property type="nucleotide sequence ID" value="NZ_JAJGNE010000011.1"/>
</dbReference>
<dbReference type="SUPFAM" id="SSF46785">
    <property type="entry name" value="Winged helix' DNA-binding domain"/>
    <property type="match status" value="1"/>
</dbReference>
<dbReference type="Gene3D" id="1.10.10.10">
    <property type="entry name" value="Winged helix-like DNA-binding domain superfamily/Winged helix DNA-binding domain"/>
    <property type="match status" value="1"/>
</dbReference>
<evidence type="ECO:0000313" key="2">
    <source>
        <dbReference type="EMBL" id="SEN97262.1"/>
    </source>
</evidence>
<dbReference type="GO" id="GO:0043565">
    <property type="term" value="F:sequence-specific DNA binding"/>
    <property type="evidence" value="ECO:0007669"/>
    <property type="project" value="InterPro"/>
</dbReference>
<feature type="domain" description="HTH asnC-type" evidence="1">
    <location>
        <begin position="4"/>
        <end position="53"/>
    </location>
</feature>
<dbReference type="PANTHER" id="PTHR30154:SF34">
    <property type="entry name" value="TRANSCRIPTIONAL REGULATOR AZLB"/>
    <property type="match status" value="1"/>
</dbReference>
<dbReference type="PRINTS" id="PR00033">
    <property type="entry name" value="HTHASNC"/>
</dbReference>
<gene>
    <name evidence="2" type="ORF">SAMN04490369_103514</name>
</gene>
<dbReference type="GO" id="GO:0005829">
    <property type="term" value="C:cytosol"/>
    <property type="evidence" value="ECO:0007669"/>
    <property type="project" value="TreeGrafter"/>
</dbReference>
<dbReference type="InterPro" id="IPR000485">
    <property type="entry name" value="AsnC-type_HTH_dom"/>
</dbReference>
<evidence type="ECO:0000259" key="1">
    <source>
        <dbReference type="PROSITE" id="PS50956"/>
    </source>
</evidence>
<accession>A0A1H8KWG6</accession>
<evidence type="ECO:0000313" key="3">
    <source>
        <dbReference type="Proteomes" id="UP000199493"/>
    </source>
</evidence>
<dbReference type="EMBL" id="FODB01000035">
    <property type="protein sequence ID" value="SEN97262.1"/>
    <property type="molecule type" value="Genomic_DNA"/>
</dbReference>
<name>A0A1H8KWG6_9GAMM</name>
<dbReference type="STRING" id="77097.SAMN04490369_103514"/>
<dbReference type="PROSITE" id="PS50956">
    <property type="entry name" value="HTH_ASNC_2"/>
    <property type="match status" value="1"/>
</dbReference>
<dbReference type="Proteomes" id="UP000199493">
    <property type="component" value="Unassembled WGS sequence"/>
</dbReference>